<keyword evidence="3" id="KW-1185">Reference proteome</keyword>
<gene>
    <name evidence="2" type="ORF">Aau02nite_24260</name>
</gene>
<evidence type="ECO:0000256" key="1">
    <source>
        <dbReference type="SAM" id="MobiDB-lite"/>
    </source>
</evidence>
<accession>A0A919VKJ7</accession>
<evidence type="ECO:0000313" key="2">
    <source>
        <dbReference type="EMBL" id="GIM66747.1"/>
    </source>
</evidence>
<feature type="region of interest" description="Disordered" evidence="1">
    <location>
        <begin position="1"/>
        <end position="76"/>
    </location>
</feature>
<proteinExistence type="predicted"/>
<comment type="caution">
    <text evidence="2">The sequence shown here is derived from an EMBL/GenBank/DDBJ whole genome shotgun (WGS) entry which is preliminary data.</text>
</comment>
<dbReference type="AlphaFoldDB" id="A0A919VKJ7"/>
<dbReference type="RefSeq" id="WP_212988459.1">
    <property type="nucleotide sequence ID" value="NZ_BAABEA010000019.1"/>
</dbReference>
<dbReference type="EMBL" id="BOQL01000021">
    <property type="protein sequence ID" value="GIM66747.1"/>
    <property type="molecule type" value="Genomic_DNA"/>
</dbReference>
<name>A0A919VKJ7_9ACTN</name>
<protein>
    <submittedName>
        <fullName evidence="2">Uncharacterized protein</fullName>
    </submittedName>
</protein>
<dbReference type="Proteomes" id="UP000681340">
    <property type="component" value="Unassembled WGS sequence"/>
</dbReference>
<organism evidence="2 3">
    <name type="scientific">Actinoplanes auranticolor</name>
    <dbReference type="NCBI Taxonomy" id="47988"/>
    <lineage>
        <taxon>Bacteria</taxon>
        <taxon>Bacillati</taxon>
        <taxon>Actinomycetota</taxon>
        <taxon>Actinomycetes</taxon>
        <taxon>Micromonosporales</taxon>
        <taxon>Micromonosporaceae</taxon>
        <taxon>Actinoplanes</taxon>
    </lineage>
</organism>
<sequence length="76" mass="7299">MTETPSAAGLPLAATVAGDLVGDDENQGGGGPTVGASDRDADAARTGADVDLENANRDSDGVPVGEADAAADAETD</sequence>
<evidence type="ECO:0000313" key="3">
    <source>
        <dbReference type="Proteomes" id="UP000681340"/>
    </source>
</evidence>
<reference evidence="2" key="1">
    <citation type="submission" date="2021-03" db="EMBL/GenBank/DDBJ databases">
        <title>Whole genome shotgun sequence of Actinoplanes auranticolor NBRC 12245.</title>
        <authorList>
            <person name="Komaki H."/>
            <person name="Tamura T."/>
        </authorList>
    </citation>
    <scope>NUCLEOTIDE SEQUENCE</scope>
    <source>
        <strain evidence="2">NBRC 12245</strain>
    </source>
</reference>